<sequence>MEPARKNLDGKRQRPLLNRGALSECISNERLSRQKRTGRQKAPVNPAFPCGRRGGQWERRCRNGSCKRDGFRYRLLSVRTETRAAPRSAVGVRPPREVQATTRQRRGAEGTQMSVLTTCFSSSFSITLIHKKKSIKVQNLHFIHIYFPTKKTLK</sequence>
<dbReference type="AlphaFoldDB" id="A0A822X383"/>
<gene>
    <name evidence="2" type="ORF">SAMEA2273352_04414</name>
</gene>
<proteinExistence type="predicted"/>
<evidence type="ECO:0000313" key="3">
    <source>
        <dbReference type="Proteomes" id="UP000076205"/>
    </source>
</evidence>
<dbReference type="EMBL" id="FJYW01000013">
    <property type="protein sequence ID" value="CZY22318.1"/>
    <property type="molecule type" value="Genomic_DNA"/>
</dbReference>
<accession>A0A822X383</accession>
<feature type="region of interest" description="Disordered" evidence="1">
    <location>
        <begin position="28"/>
        <end position="48"/>
    </location>
</feature>
<dbReference type="Proteomes" id="UP000076205">
    <property type="component" value="Unassembled WGS sequence"/>
</dbReference>
<reference evidence="2 3" key="1">
    <citation type="submission" date="2016-03" db="EMBL/GenBank/DDBJ databases">
        <authorList>
            <consortium name="Pathogen Informatics"/>
        </authorList>
    </citation>
    <scope>NUCLEOTIDE SEQUENCE [LARGE SCALE GENOMIC DNA]</scope>
    <source>
        <strain evidence="3">e1424</strain>
    </source>
</reference>
<feature type="region of interest" description="Disordered" evidence="1">
    <location>
        <begin position="85"/>
        <end position="108"/>
    </location>
</feature>
<name>A0A822X383_9ENTR</name>
<comment type="caution">
    <text evidence="2">The sequence shown here is derived from an EMBL/GenBank/DDBJ whole genome shotgun (WGS) entry which is preliminary data.</text>
</comment>
<organism evidence="2 3">
    <name type="scientific">Enterobacter hormaechei</name>
    <dbReference type="NCBI Taxonomy" id="158836"/>
    <lineage>
        <taxon>Bacteria</taxon>
        <taxon>Pseudomonadati</taxon>
        <taxon>Pseudomonadota</taxon>
        <taxon>Gammaproteobacteria</taxon>
        <taxon>Enterobacterales</taxon>
        <taxon>Enterobacteriaceae</taxon>
        <taxon>Enterobacter</taxon>
        <taxon>Enterobacter cloacae complex</taxon>
    </lineage>
</organism>
<evidence type="ECO:0000313" key="2">
    <source>
        <dbReference type="EMBL" id="CZY22318.1"/>
    </source>
</evidence>
<protein>
    <submittedName>
        <fullName evidence="2">Uncharacterized protein</fullName>
    </submittedName>
</protein>
<evidence type="ECO:0000256" key="1">
    <source>
        <dbReference type="SAM" id="MobiDB-lite"/>
    </source>
</evidence>